<comment type="similarity">
    <text evidence="1">Belongs to the DP1 family.</text>
</comment>
<protein>
    <recommendedName>
        <fullName evidence="1">HVA22-like protein</fullName>
    </recommendedName>
</protein>
<dbReference type="InterPro" id="IPR004345">
    <property type="entry name" value="TB2_DP1_HVA22"/>
</dbReference>
<dbReference type="OrthoDB" id="434647at2759"/>
<gene>
    <name evidence="3" type="ORF">TSUD_84490</name>
</gene>
<name>A0A2Z6P908_TRISU</name>
<dbReference type="AlphaFoldDB" id="A0A2Z6P908"/>
<sequence length="255" mass="29666">MASSWFFVLAFKWLHHVAWPLLALVHPMCASIQAIKTNSYEETNHLISYWILLSLIHLFEYAFMSLLPRFQLWVDIKLMFIFWLTIPDFRRASDVVNNVIGSIKLQVVNWKLNNIWEKGFFDKDNILIHAERYMKENGTEAFEKLIASKNTMCRSDAETTNEIIATDNKEVPKDIPVIPKIVTRQNASSATWKPKKHRRRVTSSTHELTCALCYELSIGQEDLMSHLNKKKHMDGFEAAMCCCKWLSTNDPRVLS</sequence>
<feature type="signal peptide" evidence="2">
    <location>
        <begin position="1"/>
        <end position="30"/>
    </location>
</feature>
<organism evidence="3 4">
    <name type="scientific">Trifolium subterraneum</name>
    <name type="common">Subterranean clover</name>
    <dbReference type="NCBI Taxonomy" id="3900"/>
    <lineage>
        <taxon>Eukaryota</taxon>
        <taxon>Viridiplantae</taxon>
        <taxon>Streptophyta</taxon>
        <taxon>Embryophyta</taxon>
        <taxon>Tracheophyta</taxon>
        <taxon>Spermatophyta</taxon>
        <taxon>Magnoliopsida</taxon>
        <taxon>eudicotyledons</taxon>
        <taxon>Gunneridae</taxon>
        <taxon>Pentapetalae</taxon>
        <taxon>rosids</taxon>
        <taxon>fabids</taxon>
        <taxon>Fabales</taxon>
        <taxon>Fabaceae</taxon>
        <taxon>Papilionoideae</taxon>
        <taxon>50 kb inversion clade</taxon>
        <taxon>NPAAA clade</taxon>
        <taxon>Hologalegina</taxon>
        <taxon>IRL clade</taxon>
        <taxon>Trifolieae</taxon>
        <taxon>Trifolium</taxon>
    </lineage>
</organism>
<evidence type="ECO:0000256" key="2">
    <source>
        <dbReference type="SAM" id="SignalP"/>
    </source>
</evidence>
<comment type="subcellular location">
    <subcellularLocation>
        <location evidence="1">Membrane</location>
        <topology evidence="1">Multi-pass membrane protein</topology>
    </subcellularLocation>
</comment>
<keyword evidence="4" id="KW-1185">Reference proteome</keyword>
<dbReference type="Proteomes" id="UP000242715">
    <property type="component" value="Unassembled WGS sequence"/>
</dbReference>
<feature type="chain" id="PRO_5016273339" description="HVA22-like protein" evidence="2">
    <location>
        <begin position="31"/>
        <end position="255"/>
    </location>
</feature>
<keyword evidence="1" id="KW-0812">Transmembrane</keyword>
<dbReference type="EMBL" id="DF974115">
    <property type="protein sequence ID" value="GAU45332.1"/>
    <property type="molecule type" value="Genomic_DNA"/>
</dbReference>
<dbReference type="GO" id="GO:0016020">
    <property type="term" value="C:membrane"/>
    <property type="evidence" value="ECO:0007669"/>
    <property type="project" value="UniProtKB-SubCell"/>
</dbReference>
<keyword evidence="2" id="KW-0732">Signal</keyword>
<dbReference type="PANTHER" id="PTHR12300">
    <property type="entry name" value="HVA22-LIKE PROTEINS"/>
    <property type="match status" value="1"/>
</dbReference>
<dbReference type="PANTHER" id="PTHR12300:SF43">
    <property type="entry name" value="HVA22-LIKE PROTEIN"/>
    <property type="match status" value="1"/>
</dbReference>
<reference evidence="4" key="1">
    <citation type="journal article" date="2017" name="Front. Plant Sci.">
        <title>Climate Clever Clovers: New Paradigm to Reduce the Environmental Footprint of Ruminants by Breeding Low Methanogenic Forages Utilizing Haplotype Variation.</title>
        <authorList>
            <person name="Kaur P."/>
            <person name="Appels R."/>
            <person name="Bayer P.E."/>
            <person name="Keeble-Gagnere G."/>
            <person name="Wang J."/>
            <person name="Hirakawa H."/>
            <person name="Shirasawa K."/>
            <person name="Vercoe P."/>
            <person name="Stefanova K."/>
            <person name="Durmic Z."/>
            <person name="Nichols P."/>
            <person name="Revell C."/>
            <person name="Isobe S.N."/>
            <person name="Edwards D."/>
            <person name="Erskine W."/>
        </authorList>
    </citation>
    <scope>NUCLEOTIDE SEQUENCE [LARGE SCALE GENOMIC DNA]</scope>
    <source>
        <strain evidence="4">cv. Daliak</strain>
    </source>
</reference>
<proteinExistence type="inferred from homology"/>
<evidence type="ECO:0000256" key="1">
    <source>
        <dbReference type="RuleBase" id="RU362006"/>
    </source>
</evidence>
<keyword evidence="1" id="KW-0472">Membrane</keyword>
<dbReference type="Pfam" id="PF03134">
    <property type="entry name" value="TB2_DP1_HVA22"/>
    <property type="match status" value="1"/>
</dbReference>
<feature type="transmembrane region" description="Helical" evidence="1">
    <location>
        <begin position="47"/>
        <end position="67"/>
    </location>
</feature>
<evidence type="ECO:0000313" key="4">
    <source>
        <dbReference type="Proteomes" id="UP000242715"/>
    </source>
</evidence>
<evidence type="ECO:0000313" key="3">
    <source>
        <dbReference type="EMBL" id="GAU45332.1"/>
    </source>
</evidence>
<accession>A0A2Z6P908</accession>
<comment type="caution">
    <text evidence="1">Lacks conserved residue(s) required for the propagation of feature annotation.</text>
</comment>
<keyword evidence="1" id="KW-1133">Transmembrane helix</keyword>